<dbReference type="GO" id="GO:0006369">
    <property type="term" value="P:termination of RNA polymerase II transcription"/>
    <property type="evidence" value="ECO:0007669"/>
    <property type="project" value="TreeGrafter"/>
</dbReference>
<comment type="caution">
    <text evidence="4">The sequence shown here is derived from an EMBL/GenBank/DDBJ whole genome shotgun (WGS) entry which is preliminary data.</text>
</comment>
<dbReference type="SMART" id="SM00535">
    <property type="entry name" value="RIBOc"/>
    <property type="match status" value="1"/>
</dbReference>
<dbReference type="SUPFAM" id="SSF54768">
    <property type="entry name" value="dsRNA-binding domain-like"/>
    <property type="match status" value="1"/>
</dbReference>
<dbReference type="GO" id="GO:0034475">
    <property type="term" value="P:U4 snRNA 3'-end processing"/>
    <property type="evidence" value="ECO:0007669"/>
    <property type="project" value="TreeGrafter"/>
</dbReference>
<reference evidence="4" key="1">
    <citation type="submission" date="2020-03" db="EMBL/GenBank/DDBJ databases">
        <title>FDA dAtabase for Regulatory Grade micrObial Sequences (FDA-ARGOS): Supporting development and validation of Infectious Disease Dx tests.</title>
        <authorList>
            <person name="Campos J."/>
            <person name="Goldberg B."/>
            <person name="Tallon L."/>
            <person name="Sadzewicz L."/>
            <person name="Vavikolanu K."/>
            <person name="Mehta A."/>
            <person name="Aluvathingal J."/>
            <person name="Nadendla S."/>
            <person name="Nandy P."/>
            <person name="Geyer C."/>
            <person name="Yan Y."/>
            <person name="Sichtig H."/>
        </authorList>
    </citation>
    <scope>NUCLEOTIDE SEQUENCE [LARGE SCALE GENOMIC DNA]</scope>
    <source>
        <strain evidence="4">FDAARGOS_652</strain>
    </source>
</reference>
<dbReference type="CDD" id="cd19876">
    <property type="entry name" value="DSRM_RNT1p-like"/>
    <property type="match status" value="1"/>
</dbReference>
<dbReference type="PANTHER" id="PTHR11207">
    <property type="entry name" value="RIBONUCLEASE III"/>
    <property type="match status" value="1"/>
</dbReference>
<evidence type="ECO:0000256" key="2">
    <source>
        <dbReference type="SAM" id="MobiDB-lite"/>
    </source>
</evidence>
<keyword evidence="1" id="KW-0694">RNA-binding</keyword>
<feature type="region of interest" description="Disordered" evidence="2">
    <location>
        <begin position="467"/>
        <end position="555"/>
    </location>
</feature>
<dbReference type="GO" id="GO:0004525">
    <property type="term" value="F:ribonuclease III activity"/>
    <property type="evidence" value="ECO:0007669"/>
    <property type="project" value="InterPro"/>
</dbReference>
<dbReference type="EMBL" id="JABWAB010000004">
    <property type="protein sequence ID" value="KAF6052633.1"/>
    <property type="molecule type" value="Genomic_DNA"/>
</dbReference>
<dbReference type="PANTHER" id="PTHR11207:SF0">
    <property type="entry name" value="RIBONUCLEASE 3"/>
    <property type="match status" value="1"/>
</dbReference>
<dbReference type="InterPro" id="IPR044449">
    <property type="entry name" value="Rnt1/Pac1_DSRM_fungi"/>
</dbReference>
<dbReference type="GO" id="GO:0006364">
    <property type="term" value="P:rRNA processing"/>
    <property type="evidence" value="ECO:0007669"/>
    <property type="project" value="InterPro"/>
</dbReference>
<evidence type="ECO:0000313" key="5">
    <source>
        <dbReference type="Proteomes" id="UP000590412"/>
    </source>
</evidence>
<feature type="domain" description="RNase III" evidence="3">
    <location>
        <begin position="176"/>
        <end position="275"/>
    </location>
</feature>
<dbReference type="Gene3D" id="3.30.160.20">
    <property type="match status" value="1"/>
</dbReference>
<dbReference type="GO" id="GO:0005654">
    <property type="term" value="C:nucleoplasm"/>
    <property type="evidence" value="ECO:0007669"/>
    <property type="project" value="TreeGrafter"/>
</dbReference>
<feature type="compositionally biased region" description="Low complexity" evidence="2">
    <location>
        <begin position="536"/>
        <end position="548"/>
    </location>
</feature>
<dbReference type="OrthoDB" id="4087411at2759"/>
<dbReference type="Gene3D" id="1.10.1520.10">
    <property type="entry name" value="Ribonuclease III domain"/>
    <property type="match status" value="1"/>
</dbReference>
<dbReference type="GO" id="GO:0003725">
    <property type="term" value="F:double-stranded RNA binding"/>
    <property type="evidence" value="ECO:0007669"/>
    <property type="project" value="InterPro"/>
</dbReference>
<accession>A0A8X7TBM6</accession>
<sequence length="645" mass="71814">MSKEHELLLNVVEDLSGIKSIVPQLQATFNILMTKTPTQERYQYLSNIMSSDVSGEAASTVEKVQALIQTPQTKVSVRLKELHDMGKLPLLTALSKIGFKSTLPEQERELGAFLDIVPTEEENSGKKASFDPDAPKLSVDYFSYPPTLPFISDQLLLIRVSTDKSYRQPSDFIESTSEKFTNSHNAKLALRGQAQMELMLLDLLNEKFPNLFEKDLLMIRDRFMSSEILAKFAFGYNLVDVMKYNLSVDVNDEAKMEACANIFLAYIAGLQVDGYDFEDIKSWLKALYQPLLSDSFASTTPVAKVALIEFESLLKSITNVNRYPQSIVDYEFLEVQTDPYVVQLIVGQHREVFGVGMSNTSYDDAKDRAVMDVMEDQTKIVRIFTIIKHQYIKSGSGGENDSRSTLGELPMDDIVFPNSNRGSAQVNYIAAAPHSSRSPSVSSSQLAASYISGGTIDSVSNLMVNEMSSRDQSQAMTRYSQQSPPPQASYSQKQQQQQQRMYEQSQGYGQGYGQSRAFGRVSPQCTYTPLSERHNPYQSSGGYPSSSHGHPDYEVPLSHETIPLSHRDIDMHARSDLYAMLGPLQLKPEYKLTHDGSQYFSLCTCNGIDLGAGIDTSKQKAAQKSAMAALSNRSGLIRLGVTPRN</sequence>
<proteinExistence type="predicted"/>
<evidence type="ECO:0000259" key="3">
    <source>
        <dbReference type="PROSITE" id="PS50142"/>
    </source>
</evidence>
<name>A0A8X7TBM6_CANPA</name>
<feature type="compositionally biased region" description="Polar residues" evidence="2">
    <location>
        <begin position="467"/>
        <end position="478"/>
    </location>
</feature>
<dbReference type="InterPro" id="IPR000999">
    <property type="entry name" value="RNase_III_dom"/>
</dbReference>
<protein>
    <submittedName>
        <fullName evidence="4">Putative nucleic acid-binding region family protein</fullName>
    </submittedName>
</protein>
<evidence type="ECO:0000313" key="4">
    <source>
        <dbReference type="EMBL" id="KAF6052633.1"/>
    </source>
</evidence>
<dbReference type="PROSITE" id="PS50142">
    <property type="entry name" value="RNASE_3_2"/>
    <property type="match status" value="1"/>
</dbReference>
<dbReference type="Proteomes" id="UP000590412">
    <property type="component" value="Unassembled WGS sequence"/>
</dbReference>
<dbReference type="AlphaFoldDB" id="A0A8X7TBM6"/>
<feature type="compositionally biased region" description="Low complexity" evidence="2">
    <location>
        <begin position="488"/>
        <end position="507"/>
    </location>
</feature>
<dbReference type="InterPro" id="IPR036389">
    <property type="entry name" value="RNase_III_sf"/>
</dbReference>
<gene>
    <name evidence="4" type="ORF">FOB60_002889</name>
</gene>
<organism evidence="4 5">
    <name type="scientific">Candida parapsilosis</name>
    <name type="common">Yeast</name>
    <dbReference type="NCBI Taxonomy" id="5480"/>
    <lineage>
        <taxon>Eukaryota</taxon>
        <taxon>Fungi</taxon>
        <taxon>Dikarya</taxon>
        <taxon>Ascomycota</taxon>
        <taxon>Saccharomycotina</taxon>
        <taxon>Pichiomycetes</taxon>
        <taxon>Debaryomycetaceae</taxon>
        <taxon>Candida/Lodderomyces clade</taxon>
        <taxon>Candida</taxon>
    </lineage>
</organism>
<evidence type="ECO:0000256" key="1">
    <source>
        <dbReference type="ARBA" id="ARBA00022884"/>
    </source>
</evidence>
<dbReference type="SUPFAM" id="SSF69065">
    <property type="entry name" value="RNase III domain-like"/>
    <property type="match status" value="1"/>
</dbReference>